<dbReference type="GO" id="GO:0008168">
    <property type="term" value="F:methyltransferase activity"/>
    <property type="evidence" value="ECO:0007669"/>
    <property type="project" value="InterPro"/>
</dbReference>
<dbReference type="EMBL" id="NBSK02000007">
    <property type="protein sequence ID" value="KAJ0195207.1"/>
    <property type="molecule type" value="Genomic_DNA"/>
</dbReference>
<gene>
    <name evidence="2" type="ORF">LSAT_V11C700357310</name>
</gene>
<name>A0A9R1UY30_LACSA</name>
<keyword evidence="1" id="KW-0472">Membrane</keyword>
<dbReference type="InterPro" id="IPR044689">
    <property type="entry name" value="CGR2/3"/>
</dbReference>
<keyword evidence="1" id="KW-0812">Transmembrane</keyword>
<keyword evidence="1" id="KW-1133">Transmembrane helix</keyword>
<organism evidence="2 3">
    <name type="scientific">Lactuca sativa</name>
    <name type="common">Garden lettuce</name>
    <dbReference type="NCBI Taxonomy" id="4236"/>
    <lineage>
        <taxon>Eukaryota</taxon>
        <taxon>Viridiplantae</taxon>
        <taxon>Streptophyta</taxon>
        <taxon>Embryophyta</taxon>
        <taxon>Tracheophyta</taxon>
        <taxon>Spermatophyta</taxon>
        <taxon>Magnoliopsida</taxon>
        <taxon>eudicotyledons</taxon>
        <taxon>Gunneridae</taxon>
        <taxon>Pentapetalae</taxon>
        <taxon>asterids</taxon>
        <taxon>campanulids</taxon>
        <taxon>Asterales</taxon>
        <taxon>Asteraceae</taxon>
        <taxon>Cichorioideae</taxon>
        <taxon>Cichorieae</taxon>
        <taxon>Lactucinae</taxon>
        <taxon>Lactuca</taxon>
    </lineage>
</organism>
<protein>
    <submittedName>
        <fullName evidence="2">Uncharacterized protein</fullName>
    </submittedName>
</protein>
<dbReference type="AlphaFoldDB" id="A0A9R1UY30"/>
<keyword evidence="3" id="KW-1185">Reference proteome</keyword>
<evidence type="ECO:0000313" key="2">
    <source>
        <dbReference type="EMBL" id="KAJ0195207.1"/>
    </source>
</evidence>
<evidence type="ECO:0000313" key="3">
    <source>
        <dbReference type="Proteomes" id="UP000235145"/>
    </source>
</evidence>
<dbReference type="Proteomes" id="UP000235145">
    <property type="component" value="Unassembled WGS sequence"/>
</dbReference>
<proteinExistence type="predicted"/>
<reference evidence="2 3" key="1">
    <citation type="journal article" date="2017" name="Nat. Commun.">
        <title>Genome assembly with in vitro proximity ligation data and whole-genome triplication in lettuce.</title>
        <authorList>
            <person name="Reyes-Chin-Wo S."/>
            <person name="Wang Z."/>
            <person name="Yang X."/>
            <person name="Kozik A."/>
            <person name="Arikit S."/>
            <person name="Song C."/>
            <person name="Xia L."/>
            <person name="Froenicke L."/>
            <person name="Lavelle D.O."/>
            <person name="Truco M.J."/>
            <person name="Xia R."/>
            <person name="Zhu S."/>
            <person name="Xu C."/>
            <person name="Xu H."/>
            <person name="Xu X."/>
            <person name="Cox K."/>
            <person name="Korf I."/>
            <person name="Meyers B.C."/>
            <person name="Michelmore R.W."/>
        </authorList>
    </citation>
    <scope>NUCLEOTIDE SEQUENCE [LARGE SCALE GENOMIC DNA]</scope>
    <source>
        <strain evidence="3">cv. Salinas</strain>
        <tissue evidence="2">Seedlings</tissue>
    </source>
</reference>
<comment type="caution">
    <text evidence="2">The sequence shown here is derived from an EMBL/GenBank/DDBJ whole genome shotgun (WGS) entry which is preliminary data.</text>
</comment>
<dbReference type="PANTHER" id="PTHR34208">
    <property type="entry name" value="S-ADENOSYL-L-METHIONINE-DEPENDENT METHYLTRANSFERASE-RELATED"/>
    <property type="match status" value="1"/>
</dbReference>
<accession>A0A9R1UY30</accession>
<evidence type="ECO:0000256" key="1">
    <source>
        <dbReference type="SAM" id="Phobius"/>
    </source>
</evidence>
<feature type="transmembrane region" description="Helical" evidence="1">
    <location>
        <begin position="106"/>
        <end position="133"/>
    </location>
</feature>
<sequence length="224" mass="25446">MSRRPTSLSRHLGDGTGIPFRGSLNPKSRPSPFLSISLVLVWFKRNIDKVDLSRLDGGVSCSVEIKQALPYLKKAYADSMHKVLHMGLDSCSMKVMQTAKALQENGLFVLLILSILFLINHNHFLLLLFWMLLTICHRGTSTKLFHNYQEYLQMDLLFSLGILVNVKSKWLKCPNLVALRNCKALRGGFDKLEENEVATKKFELAAPKKAYQSTCQIFHLKSLH</sequence>
<dbReference type="GO" id="GO:0045488">
    <property type="term" value="P:pectin metabolic process"/>
    <property type="evidence" value="ECO:0007669"/>
    <property type="project" value="InterPro"/>
</dbReference>
<dbReference type="PANTHER" id="PTHR34208:SF5">
    <property type="entry name" value="OS01G0144000 PROTEIN"/>
    <property type="match status" value="1"/>
</dbReference>